<dbReference type="AlphaFoldDB" id="A0A0H5QS71"/>
<organism evidence="1 2">
    <name type="scientific">Neisseria meningitidis serogroup B</name>
    <dbReference type="NCBI Taxonomy" id="491"/>
    <lineage>
        <taxon>Bacteria</taxon>
        <taxon>Pseudomonadati</taxon>
        <taxon>Pseudomonadota</taxon>
        <taxon>Betaproteobacteria</taxon>
        <taxon>Neisseriales</taxon>
        <taxon>Neisseriaceae</taxon>
        <taxon>Neisseria</taxon>
    </lineage>
</organism>
<name>A0A0H5QS71_NEIMI</name>
<accession>A0A0H5QS71</accession>
<evidence type="ECO:0000313" key="1">
    <source>
        <dbReference type="EMBL" id="CRY98482.1"/>
    </source>
</evidence>
<dbReference type="EMBL" id="CVTF01000098">
    <property type="protein sequence ID" value="CRY98482.1"/>
    <property type="molecule type" value="Genomic_DNA"/>
</dbReference>
<evidence type="ECO:0000313" key="2">
    <source>
        <dbReference type="Proteomes" id="UP000182715"/>
    </source>
</evidence>
<sequence length="61" mass="7248">MDLINTPAIPLNTAYDGDVVLGITQIYFKRCVTWIFRRYKQFARYTLHTFDKEVIAYTQDI</sequence>
<proteinExistence type="predicted"/>
<reference evidence="1 2" key="1">
    <citation type="submission" date="2014-11" db="EMBL/GenBank/DDBJ databases">
        <authorList>
            <person name="Diene M.Seydina."/>
        </authorList>
    </citation>
    <scope>NUCLEOTIDE SEQUENCE [LARGE SCALE GENOMIC DNA]</scope>
    <source>
        <strain evidence="1 2">Neisseria meningitidis CHUV</strain>
    </source>
</reference>
<protein>
    <submittedName>
        <fullName evidence="1">Uncharacterized protein</fullName>
    </submittedName>
</protein>
<dbReference type="Proteomes" id="UP000182715">
    <property type="component" value="Unassembled WGS sequence"/>
</dbReference>